<keyword evidence="1" id="KW-0677">Repeat</keyword>
<proteinExistence type="predicted"/>
<reference evidence="6" key="1">
    <citation type="submission" date="2023-06" db="EMBL/GenBank/DDBJ databases">
        <title>Genome-scale phylogeny and comparative genomics of the fungal order Sordariales.</title>
        <authorList>
            <consortium name="Lawrence Berkeley National Laboratory"/>
            <person name="Hensen N."/>
            <person name="Bonometti L."/>
            <person name="Westerberg I."/>
            <person name="Brannstrom I.O."/>
            <person name="Guillou S."/>
            <person name="Cros-Aarteil S."/>
            <person name="Calhoun S."/>
            <person name="Haridas S."/>
            <person name="Kuo A."/>
            <person name="Mondo S."/>
            <person name="Pangilinan J."/>
            <person name="Riley R."/>
            <person name="Labutti K."/>
            <person name="Andreopoulos B."/>
            <person name="Lipzen A."/>
            <person name="Chen C."/>
            <person name="Yanf M."/>
            <person name="Daum C."/>
            <person name="Ng V."/>
            <person name="Clum A."/>
            <person name="Steindorff A."/>
            <person name="Ohm R."/>
            <person name="Martin F."/>
            <person name="Silar P."/>
            <person name="Natvig D."/>
            <person name="Lalanne C."/>
            <person name="Gautier V."/>
            <person name="Ament-Velasquez S.L."/>
            <person name="Kruys A."/>
            <person name="Hutchinson M.I."/>
            <person name="Powell A.J."/>
            <person name="Barry K."/>
            <person name="Miller A.N."/>
            <person name="Grigoriev I.V."/>
            <person name="Debuchy R."/>
            <person name="Gladieux P."/>
            <person name="Thoren M.H."/>
            <person name="Johannesson H."/>
        </authorList>
    </citation>
    <scope>NUCLEOTIDE SEQUENCE</scope>
    <source>
        <strain evidence="6">SMH2532-1</strain>
    </source>
</reference>
<evidence type="ECO:0000256" key="3">
    <source>
        <dbReference type="SAM" id="MobiDB-lite"/>
    </source>
</evidence>
<keyword evidence="2" id="KW-0175">Coiled coil</keyword>
<gene>
    <name evidence="6" type="ORF">B0T16DRAFT_388854</name>
</gene>
<name>A0AA40CTE8_9PEZI</name>
<evidence type="ECO:0000256" key="2">
    <source>
        <dbReference type="SAM" id="Coils"/>
    </source>
</evidence>
<evidence type="ECO:0000259" key="5">
    <source>
        <dbReference type="Pfam" id="PF24883"/>
    </source>
</evidence>
<evidence type="ECO:0000259" key="4">
    <source>
        <dbReference type="Pfam" id="PF24809"/>
    </source>
</evidence>
<comment type="caution">
    <text evidence="6">The sequence shown here is derived from an EMBL/GenBank/DDBJ whole genome shotgun (WGS) entry which is preliminary data.</text>
</comment>
<dbReference type="AlphaFoldDB" id="A0AA40CTE8"/>
<feature type="domain" description="DUF7708" evidence="4">
    <location>
        <begin position="109"/>
        <end position="246"/>
    </location>
</feature>
<evidence type="ECO:0000313" key="7">
    <source>
        <dbReference type="Proteomes" id="UP001174936"/>
    </source>
</evidence>
<dbReference type="InterPro" id="IPR056125">
    <property type="entry name" value="DUF7708"/>
</dbReference>
<dbReference type="Proteomes" id="UP001174936">
    <property type="component" value="Unassembled WGS sequence"/>
</dbReference>
<keyword evidence="7" id="KW-1185">Reference proteome</keyword>
<dbReference type="InterPro" id="IPR056884">
    <property type="entry name" value="NPHP3-like_N"/>
</dbReference>
<evidence type="ECO:0000313" key="6">
    <source>
        <dbReference type="EMBL" id="KAK0648668.1"/>
    </source>
</evidence>
<feature type="coiled-coil region" evidence="2">
    <location>
        <begin position="279"/>
        <end position="320"/>
    </location>
</feature>
<dbReference type="Pfam" id="PF24883">
    <property type="entry name" value="NPHP3_N"/>
    <property type="match status" value="1"/>
</dbReference>
<organism evidence="6 7">
    <name type="scientific">Cercophora newfieldiana</name>
    <dbReference type="NCBI Taxonomy" id="92897"/>
    <lineage>
        <taxon>Eukaryota</taxon>
        <taxon>Fungi</taxon>
        <taxon>Dikarya</taxon>
        <taxon>Ascomycota</taxon>
        <taxon>Pezizomycotina</taxon>
        <taxon>Sordariomycetes</taxon>
        <taxon>Sordariomycetidae</taxon>
        <taxon>Sordariales</taxon>
        <taxon>Lasiosphaeriaceae</taxon>
        <taxon>Cercophora</taxon>
    </lineage>
</organism>
<protein>
    <submittedName>
        <fullName evidence="6">Uncharacterized protein</fullName>
    </submittedName>
</protein>
<feature type="compositionally biased region" description="Polar residues" evidence="3">
    <location>
        <begin position="606"/>
        <end position="620"/>
    </location>
</feature>
<dbReference type="Pfam" id="PF24809">
    <property type="entry name" value="DUF7708"/>
    <property type="match status" value="1"/>
</dbReference>
<feature type="domain" description="Nephrocystin 3-like N-terminal" evidence="5">
    <location>
        <begin position="428"/>
        <end position="543"/>
    </location>
</feature>
<dbReference type="EMBL" id="JAULSV010000003">
    <property type="protein sequence ID" value="KAK0648668.1"/>
    <property type="molecule type" value="Genomic_DNA"/>
</dbReference>
<feature type="region of interest" description="Disordered" evidence="3">
    <location>
        <begin position="595"/>
        <end position="620"/>
    </location>
</feature>
<accession>A0AA40CTE8</accession>
<evidence type="ECO:0000256" key="1">
    <source>
        <dbReference type="ARBA" id="ARBA00022737"/>
    </source>
</evidence>
<sequence length="620" mass="70477">MASGEPAKWFEPGSQVHAKKNAEVIKREHESFKKKLVRALRIEKKHSISVASSKDELERQISEFGGGDSPPPNALVIQEVEGATKAHDAYQQERLAGGKMVASAVQRRLNDFAQFVGAFDGVMEKLASAGSPYGEVGYQTLSILLIVVVQKSKNDTRIIEHFAEIRKSFPRLDVWHDIYPTDTMRRLVGEAYLNIVEFSRAAAEYFTNFWHRAYLAVNPLASARFDDIVNGLHKTLAEISAEAMLGLHDTSRTIKTTVLSLEASARDAELDRKKLLADNETLLAGNQRLLEENEVANRERQRLLLQVEELQARIADAMTEDQRRDRQADIKRLAEFHERLRVHPELLGTNFASVKKVLMEVFPNDLKFSTLVPHTAYLQLHEGHFIEIPEYQQWLHHPQSSLFFLSGSTAPEGRKFRYYTHSWLSPAAIYIAEGLVRQNQKFAFFSCHPNFESTHISGETVLSSLILQVLQWRPEVLREKEAQFIATFKSSHHRTKEHMLVDLLGEVLLEMRDLGTVYLVLDRLDCCESKIDNITNELTRLITVLGSPDFVLKIAIVAETSGGEGNWRFEYLPEHEFATDRLFVVKDYNQRRLTTSETSLPRRPSIWSTPKGSAQSATTV</sequence>